<evidence type="ECO:0000256" key="6">
    <source>
        <dbReference type="SAM" id="Phobius"/>
    </source>
</evidence>
<dbReference type="Gene3D" id="3.30.200.20">
    <property type="entry name" value="Phosphorylase Kinase, domain 1"/>
    <property type="match status" value="1"/>
</dbReference>
<dbReference type="SMART" id="SM00220">
    <property type="entry name" value="S_TKc"/>
    <property type="match status" value="1"/>
</dbReference>
<dbReference type="PROSITE" id="PS00107">
    <property type="entry name" value="PROTEIN_KINASE_ATP"/>
    <property type="match status" value="1"/>
</dbReference>
<evidence type="ECO:0000256" key="4">
    <source>
        <dbReference type="ARBA" id="ARBA00022840"/>
    </source>
</evidence>
<keyword evidence="3 8" id="KW-0418">Kinase</keyword>
<comment type="caution">
    <text evidence="8">The sequence shown here is derived from an EMBL/GenBank/DDBJ whole genome shotgun (WGS) entry which is preliminary data.</text>
</comment>
<dbReference type="Proteomes" id="UP000780721">
    <property type="component" value="Unassembled WGS sequence"/>
</dbReference>
<feature type="domain" description="Protein kinase" evidence="7">
    <location>
        <begin position="12"/>
        <end position="261"/>
    </location>
</feature>
<proteinExistence type="predicted"/>
<dbReference type="AlphaFoldDB" id="A0A7W9W2B3"/>
<dbReference type="EMBL" id="JACHHH010000009">
    <property type="protein sequence ID" value="MBB6041765.1"/>
    <property type="molecule type" value="Genomic_DNA"/>
</dbReference>
<name>A0A7W9W2B3_9FIRM</name>
<dbReference type="EMBL" id="JABZRA010000113">
    <property type="protein sequence ID" value="MBF1273248.1"/>
    <property type="molecule type" value="Genomic_DNA"/>
</dbReference>
<accession>A0A7W9W2B3</accession>
<reference evidence="9" key="1">
    <citation type="submission" date="2020-04" db="EMBL/GenBank/DDBJ databases">
        <title>Deep metagenomics examines the oral microbiome during advanced dental caries in children, revealing novel taxa and co-occurrences with host molecules.</title>
        <authorList>
            <person name="Baker J.L."/>
            <person name="Morton J.T."/>
            <person name="Dinis M."/>
            <person name="Alvarez R."/>
            <person name="Tran N.C."/>
            <person name="Knight R."/>
            <person name="Edlund A."/>
        </authorList>
    </citation>
    <scope>NUCLEOTIDE SEQUENCE</scope>
    <source>
        <strain evidence="9">JCVI_38_bin.19</strain>
        <strain evidence="10">JCVI_48_bin.5</strain>
    </source>
</reference>
<keyword evidence="6" id="KW-1133">Transmembrane helix</keyword>
<evidence type="ECO:0000256" key="5">
    <source>
        <dbReference type="PROSITE-ProRule" id="PRU10141"/>
    </source>
</evidence>
<feature type="binding site" evidence="5">
    <location>
        <position position="41"/>
    </location>
    <ligand>
        <name>ATP</name>
        <dbReference type="ChEBI" id="CHEBI:30616"/>
    </ligand>
</feature>
<dbReference type="RefSeq" id="WP_183684344.1">
    <property type="nucleotide sequence ID" value="NZ_CAUQIH010000011.1"/>
</dbReference>
<keyword evidence="6" id="KW-0472">Membrane</keyword>
<dbReference type="EMBL" id="JABZRB010000020">
    <property type="protein sequence ID" value="MBF1304537.1"/>
    <property type="molecule type" value="Genomic_DNA"/>
</dbReference>
<dbReference type="InterPro" id="IPR017441">
    <property type="entry name" value="Protein_kinase_ATP_BS"/>
</dbReference>
<evidence type="ECO:0000259" key="7">
    <source>
        <dbReference type="PROSITE" id="PS50011"/>
    </source>
</evidence>
<keyword evidence="6" id="KW-0812">Transmembrane</keyword>
<dbReference type="SUPFAM" id="SSF56112">
    <property type="entry name" value="Protein kinase-like (PK-like)"/>
    <property type="match status" value="1"/>
</dbReference>
<reference evidence="8 11" key="2">
    <citation type="submission" date="2020-08" db="EMBL/GenBank/DDBJ databases">
        <title>Genomic Encyclopedia of Type Strains, Phase IV (KMG-IV): sequencing the most valuable type-strain genomes for metagenomic binning, comparative biology and taxonomic classification.</title>
        <authorList>
            <person name="Goeker M."/>
        </authorList>
    </citation>
    <scope>NUCLEOTIDE SEQUENCE [LARGE SCALE GENOMIC DNA]</scope>
    <source>
        <strain evidence="8 11">DSM 17245</strain>
    </source>
</reference>
<evidence type="ECO:0000313" key="10">
    <source>
        <dbReference type="EMBL" id="MBF1304537.1"/>
    </source>
</evidence>
<dbReference type="Proteomes" id="UP000775770">
    <property type="component" value="Unassembled WGS sequence"/>
</dbReference>
<dbReference type="Gene3D" id="1.10.510.10">
    <property type="entry name" value="Transferase(Phosphotransferase) domain 1"/>
    <property type="match status" value="1"/>
</dbReference>
<dbReference type="Pfam" id="PF00069">
    <property type="entry name" value="Pkinase"/>
    <property type="match status" value="1"/>
</dbReference>
<evidence type="ECO:0000313" key="9">
    <source>
        <dbReference type="EMBL" id="MBF1273248.1"/>
    </source>
</evidence>
<keyword evidence="1 8" id="KW-0808">Transferase</keyword>
<dbReference type="InterPro" id="IPR008271">
    <property type="entry name" value="Ser/Thr_kinase_AS"/>
</dbReference>
<dbReference type="Proteomes" id="UP000522163">
    <property type="component" value="Unassembled WGS sequence"/>
</dbReference>
<keyword evidence="4 5" id="KW-0067">ATP-binding</keyword>
<protein>
    <submittedName>
        <fullName evidence="8 9">Serine/threonine-protein kinase</fullName>
        <ecNumber evidence="8">2.7.11.1</ecNumber>
    </submittedName>
</protein>
<gene>
    <name evidence="8" type="ORF">HNQ46_001755</name>
    <name evidence="9" type="ORF">HXM90_07525</name>
    <name evidence="10" type="ORF">HXM91_01470</name>
</gene>
<dbReference type="PANTHER" id="PTHR43289">
    <property type="entry name" value="MITOGEN-ACTIVATED PROTEIN KINASE KINASE KINASE 20-RELATED"/>
    <property type="match status" value="1"/>
</dbReference>
<evidence type="ECO:0000256" key="3">
    <source>
        <dbReference type="ARBA" id="ARBA00022777"/>
    </source>
</evidence>
<keyword evidence="9" id="KW-0723">Serine/threonine-protein kinase</keyword>
<feature type="transmembrane region" description="Helical" evidence="6">
    <location>
        <begin position="278"/>
        <end position="300"/>
    </location>
</feature>
<evidence type="ECO:0000256" key="2">
    <source>
        <dbReference type="ARBA" id="ARBA00022741"/>
    </source>
</evidence>
<dbReference type="PROSITE" id="PS50011">
    <property type="entry name" value="PROTEIN_KINASE_DOM"/>
    <property type="match status" value="1"/>
</dbReference>
<dbReference type="GO" id="GO:0004674">
    <property type="term" value="F:protein serine/threonine kinase activity"/>
    <property type="evidence" value="ECO:0007669"/>
    <property type="project" value="UniProtKB-KW"/>
</dbReference>
<dbReference type="GeneID" id="85015287"/>
<evidence type="ECO:0000313" key="11">
    <source>
        <dbReference type="Proteomes" id="UP000522163"/>
    </source>
</evidence>
<dbReference type="InterPro" id="IPR011009">
    <property type="entry name" value="Kinase-like_dom_sf"/>
</dbReference>
<dbReference type="GO" id="GO:0005524">
    <property type="term" value="F:ATP binding"/>
    <property type="evidence" value="ECO:0007669"/>
    <property type="project" value="UniProtKB-UniRule"/>
</dbReference>
<dbReference type="CDD" id="cd14014">
    <property type="entry name" value="STKc_PknB_like"/>
    <property type="match status" value="1"/>
</dbReference>
<evidence type="ECO:0000256" key="1">
    <source>
        <dbReference type="ARBA" id="ARBA00022679"/>
    </source>
</evidence>
<dbReference type="EC" id="2.7.11.1" evidence="8"/>
<organism evidence="8 11">
    <name type="scientific">Oribacterium sinus</name>
    <dbReference type="NCBI Taxonomy" id="237576"/>
    <lineage>
        <taxon>Bacteria</taxon>
        <taxon>Bacillati</taxon>
        <taxon>Bacillota</taxon>
        <taxon>Clostridia</taxon>
        <taxon>Lachnospirales</taxon>
        <taxon>Lachnospiraceae</taxon>
        <taxon>Oribacterium</taxon>
    </lineage>
</organism>
<dbReference type="PANTHER" id="PTHR43289:SF34">
    <property type="entry name" value="SERINE_THREONINE-PROTEIN KINASE YBDM-RELATED"/>
    <property type="match status" value="1"/>
</dbReference>
<keyword evidence="2 5" id="KW-0547">Nucleotide-binding</keyword>
<dbReference type="InterPro" id="IPR000719">
    <property type="entry name" value="Prot_kinase_dom"/>
</dbReference>
<evidence type="ECO:0000313" key="8">
    <source>
        <dbReference type="EMBL" id="MBB6041765.1"/>
    </source>
</evidence>
<sequence>MLKIGSVLDGKYKILSEIGHGGMSTVYMAINEKANKTWAVKEVRKSGVMDFEAVKQSLIVETDLLKRLRHPNLPTIVDVIEEEDVFLIVMDYVEGNSLRVLLEEQGSLPEDYVIEWAKQLLDVLSYLHAQTPPIIYRDMKPANIILKPDGNLSLIDFGTAREFKADKTEDTACLGTVGYAAPEQFGGLGQTDERTDIYGLGATLYHLLTGHNPSLPPYEIKPIRSINPNLSQGLENILLCATEKDPEQRYQNAEEFLYAISHVEESDERYYKKQRRKFRLFLSTLLLSGICFALGFSFLLSSQSQKEERYTMLLQNAEVQQDGAEKEKNYLEAANMPDMEGREEAYLGFIQSAKSDQVFSREEAGTLEELIRKNRAALLKHPEEYGDICFQLGKAFWYYYEGEDNAGRMERAKSAAPWFANALEYLEDGDSKKSIALVYERIGSFYRDIATNIVEASDQGMYKTLFEDFQTLFQEVAVKEEEGEMVRLELLEFMAESIEQYAGKMRADQVTRSAMEDALLRIEMLLPKISVNSELTEEKKKTLEETLMDAKIAVQNVFSQEEDKG</sequence>
<dbReference type="PROSITE" id="PS00108">
    <property type="entry name" value="PROTEIN_KINASE_ST"/>
    <property type="match status" value="1"/>
</dbReference>